<dbReference type="PANTHER" id="PTHR48421">
    <property type="entry name" value="MYCBP-ASSOCIATED PROTEIN"/>
    <property type="match status" value="1"/>
</dbReference>
<dbReference type="Pfam" id="PF14646">
    <property type="entry name" value="MYCBPAP"/>
    <property type="match status" value="1"/>
</dbReference>
<evidence type="ECO:0000313" key="3">
    <source>
        <dbReference type="Proteomes" id="UP000822476"/>
    </source>
</evidence>
<proteinExistence type="predicted"/>
<evidence type="ECO:0000313" key="2">
    <source>
        <dbReference type="EMBL" id="KAF7262145.1"/>
    </source>
</evidence>
<dbReference type="InterPro" id="IPR032707">
    <property type="entry name" value="MYCBPAP"/>
</dbReference>
<dbReference type="EMBL" id="JTDE01000155">
    <property type="protein sequence ID" value="KAF7262145.1"/>
    <property type="molecule type" value="Genomic_DNA"/>
</dbReference>
<gene>
    <name evidence="2" type="ORF">EG68_00504</name>
</gene>
<name>A0A8S9Z3V1_9TREM</name>
<organism evidence="2 3">
    <name type="scientific">Paragonimus skrjabini miyazakii</name>
    <dbReference type="NCBI Taxonomy" id="59628"/>
    <lineage>
        <taxon>Eukaryota</taxon>
        <taxon>Metazoa</taxon>
        <taxon>Spiralia</taxon>
        <taxon>Lophotrochozoa</taxon>
        <taxon>Platyhelminthes</taxon>
        <taxon>Trematoda</taxon>
        <taxon>Digenea</taxon>
        <taxon>Plagiorchiida</taxon>
        <taxon>Troglotremata</taxon>
        <taxon>Troglotrematidae</taxon>
        <taxon>Paragonimus</taxon>
    </lineage>
</organism>
<dbReference type="OrthoDB" id="10263316at2759"/>
<sequence length="911" mass="102902">MPSRHNSLVGKPKGKSKSTGPGGKHSPGSEDKVDALAIPPRPHVIFDESFEQLRLTDVRLKKLLEESDQNRTPHPSQENSTTRLNRVAVRCEIPENERQKPTKRIAVLKRASPDATLAGQISTIPFGQPCPLVEKCTGKTYTPRDWHAAGLGPRVDHDGHVIEHSLLGDPLTFYRMALARGDIGLEQIPSGIKTQIIAEMEPPVPFFRKRLPSIPEHVIPGIHGCNVNQPEDLGLTAEEPVSQPGKPSPILSGDQAALQHWQKWLSRQKATQQRLAGIMQRNPADLAMNSGEDYYLVQLEREKIDRTMPLMNPGKGFRFQSEFWNQGTYVGPHHSGDICSSLTLRQKGVYGPPEYVKCPLSIKAEKGLVSPWSGTQLTRSNSYLTTRREELHPLLTSLVEHEPDMDVLEVIGCCPQQNRSKRPSGGYGLREDANQNQLTNRAVRGSIKYDKNQEFCPYPLDSVLEELCAGYNRPHISEDVVGPSLLIQGNVVRWLNEPTSRSAENLEIPIVFQSTDPRSSTEHVQLVNNGTAVIYYEWTVSAFMSSSSTIQPGEVMCMPILFKSTREGIFKESWRLDTKPVLHGGLPIIIRLHGIAVWEQKFQFHESKKIAPALEIAKEANYRAIYRLLNNIISFFEPTQRPITPPDPMSTEPGAFKLCNPQLCYCIGSGRFCLFLRFFYHHEVIQKLKKLYQELRERLTKQDTSLEKFRFDLPEQWNFSLNTLRKLIYAAEPEKMKSQAIASKREDELNKFFNHVNTLSFPPIHAPTSRSLRLYQIGYQHVLHTLCMLFSVCSRLRLFHGLSPLVASASKGKHTGKGIFPTTPLQKPVEIVNKTTEEEVAEALGSRRVSEASFDPKQNSESKLPVANLTPDIWRQKVTGIVYSRLQRMMDELFVAWQEVNDTKDLAPYCD</sequence>
<accession>A0A8S9Z3V1</accession>
<dbReference type="Proteomes" id="UP000822476">
    <property type="component" value="Unassembled WGS sequence"/>
</dbReference>
<evidence type="ECO:0000256" key="1">
    <source>
        <dbReference type="SAM" id="MobiDB-lite"/>
    </source>
</evidence>
<keyword evidence="3" id="KW-1185">Reference proteome</keyword>
<protein>
    <recommendedName>
        <fullName evidence="4">MYCBP-associated protein</fullName>
    </recommendedName>
</protein>
<feature type="region of interest" description="Disordered" evidence="1">
    <location>
        <begin position="1"/>
        <end position="37"/>
    </location>
</feature>
<dbReference type="AlphaFoldDB" id="A0A8S9Z3V1"/>
<reference evidence="2" key="1">
    <citation type="submission" date="2019-07" db="EMBL/GenBank/DDBJ databases">
        <title>Annotation for the trematode Paragonimus miyazaki's.</title>
        <authorList>
            <person name="Choi Y.-J."/>
        </authorList>
    </citation>
    <scope>NUCLEOTIDE SEQUENCE</scope>
    <source>
        <strain evidence="2">Japan</strain>
    </source>
</reference>
<evidence type="ECO:0008006" key="4">
    <source>
        <dbReference type="Google" id="ProtNLM"/>
    </source>
</evidence>
<dbReference type="PANTHER" id="PTHR48421:SF1">
    <property type="entry name" value="MYCBP-ASSOCIATED PROTEIN"/>
    <property type="match status" value="1"/>
</dbReference>
<comment type="caution">
    <text evidence="2">The sequence shown here is derived from an EMBL/GenBank/DDBJ whole genome shotgun (WGS) entry which is preliminary data.</text>
</comment>